<dbReference type="FunFam" id="4.10.280.10:FF:000002">
    <property type="entry name" value="Basic helix-loop-helix transcription factor"/>
    <property type="match status" value="1"/>
</dbReference>
<dbReference type="SUPFAM" id="SSF47459">
    <property type="entry name" value="HLH, helix-loop-helix DNA-binding domain"/>
    <property type="match status" value="1"/>
</dbReference>
<dbReference type="STRING" id="52838.A0A4S8JAM1"/>
<evidence type="ECO:0000256" key="1">
    <source>
        <dbReference type="ARBA" id="ARBA00004123"/>
    </source>
</evidence>
<name>A0A4S8JAM1_MUSBA</name>
<comment type="caution">
    <text evidence="8">The sequence shown here is derived from an EMBL/GenBank/DDBJ whole genome shotgun (WGS) entry which is preliminary data.</text>
</comment>
<dbReference type="PANTHER" id="PTHR12565">
    <property type="entry name" value="STEROL REGULATORY ELEMENT-BINDING PROTEIN"/>
    <property type="match status" value="1"/>
</dbReference>
<feature type="region of interest" description="Disordered" evidence="6">
    <location>
        <begin position="177"/>
        <end position="196"/>
    </location>
</feature>
<sequence length="490" mass="52553">MEKERFLSVDCKSPDMNSGAVADQVPRPFLDLGWEQPVHHDAQFESAISSLVSSPSSNPSAGNGSVVVRALIGRFGSICDSGEISQTSCYSTPLDSPPKLTLPVLGHQQQGGGGLPMPGTMADGQFTPFAANPGFTERAARSSCFGAWSYGGLGDQSGLPVARNLSRVPSSHLLKSAGALQMGVPDNGKDASKSNPERMEMEMRSKLGGGMPPSSTSGRTMVGGSANNVSKRKAASKGRGKESPLSSSNLYSPTAAEDEHPDAKICKSAKTNGADKDSVVKQETEQNIGASQKKGKENNAKPPEPPKDYIHVRARRGQATDSHSLAERVRREKISKRMKFLQDLVPGCNKITGKAMMLDEIINYVQSLQRQVEFLSMKLATINPQVDFDLETLLQENMHQEHEPLPQQVYPLEGTSTAFSYAQQPQGSPLQSAITNGLGVSQQPLCPTDGLADATSQLGNFWESDLRYVVQLGFGQSQGAEFFSQSLHAD</sequence>
<keyword evidence="9" id="KW-1185">Reference proteome</keyword>
<gene>
    <name evidence="8" type="ORF">C4D60_Mb03t17680</name>
</gene>
<evidence type="ECO:0000256" key="3">
    <source>
        <dbReference type="ARBA" id="ARBA00023015"/>
    </source>
</evidence>
<keyword evidence="5" id="KW-0539">Nucleus</keyword>
<evidence type="ECO:0000256" key="6">
    <source>
        <dbReference type="SAM" id="MobiDB-lite"/>
    </source>
</evidence>
<dbReference type="InterPro" id="IPR011598">
    <property type="entry name" value="bHLH_dom"/>
</dbReference>
<keyword evidence="4" id="KW-0804">Transcription</keyword>
<dbReference type="Pfam" id="PF00010">
    <property type="entry name" value="HLH"/>
    <property type="match status" value="1"/>
</dbReference>
<dbReference type="CDD" id="cd18919">
    <property type="entry name" value="bHLH_AtBPE_like"/>
    <property type="match status" value="1"/>
</dbReference>
<organism evidence="8 9">
    <name type="scientific">Musa balbisiana</name>
    <name type="common">Banana</name>
    <dbReference type="NCBI Taxonomy" id="52838"/>
    <lineage>
        <taxon>Eukaryota</taxon>
        <taxon>Viridiplantae</taxon>
        <taxon>Streptophyta</taxon>
        <taxon>Embryophyta</taxon>
        <taxon>Tracheophyta</taxon>
        <taxon>Spermatophyta</taxon>
        <taxon>Magnoliopsida</taxon>
        <taxon>Liliopsida</taxon>
        <taxon>Zingiberales</taxon>
        <taxon>Musaceae</taxon>
        <taxon>Musa</taxon>
    </lineage>
</organism>
<proteinExistence type="inferred from homology"/>
<dbReference type="InterPro" id="IPR024097">
    <property type="entry name" value="bHLH_ZIP_TF"/>
</dbReference>
<comment type="subcellular location">
    <subcellularLocation>
        <location evidence="1">Nucleus</location>
    </subcellularLocation>
</comment>
<comment type="similarity">
    <text evidence="2">Belongs to the bHLH protein family.</text>
</comment>
<feature type="domain" description="BHLH" evidence="7">
    <location>
        <begin position="318"/>
        <end position="368"/>
    </location>
</feature>
<dbReference type="GO" id="GO:0046983">
    <property type="term" value="F:protein dimerization activity"/>
    <property type="evidence" value="ECO:0007669"/>
    <property type="project" value="InterPro"/>
</dbReference>
<protein>
    <recommendedName>
        <fullName evidence="7">BHLH domain-containing protein</fullName>
    </recommendedName>
</protein>
<accession>A0A4S8JAM1</accession>
<evidence type="ECO:0000313" key="9">
    <source>
        <dbReference type="Proteomes" id="UP000317650"/>
    </source>
</evidence>
<feature type="compositionally biased region" description="Polar residues" evidence="6">
    <location>
        <begin position="213"/>
        <end position="229"/>
    </location>
</feature>
<dbReference type="GO" id="GO:0005634">
    <property type="term" value="C:nucleus"/>
    <property type="evidence" value="ECO:0007669"/>
    <property type="project" value="UniProtKB-SubCell"/>
</dbReference>
<evidence type="ECO:0000256" key="2">
    <source>
        <dbReference type="ARBA" id="ARBA00005510"/>
    </source>
</evidence>
<dbReference type="Gene3D" id="4.10.280.10">
    <property type="entry name" value="Helix-loop-helix DNA-binding domain"/>
    <property type="match status" value="1"/>
</dbReference>
<feature type="compositionally biased region" description="Basic and acidic residues" evidence="6">
    <location>
        <begin position="294"/>
        <end position="308"/>
    </location>
</feature>
<dbReference type="AlphaFoldDB" id="A0A4S8JAM1"/>
<dbReference type="GO" id="GO:0003700">
    <property type="term" value="F:DNA-binding transcription factor activity"/>
    <property type="evidence" value="ECO:0007669"/>
    <property type="project" value="TreeGrafter"/>
</dbReference>
<feature type="compositionally biased region" description="Basic and acidic residues" evidence="6">
    <location>
        <begin position="187"/>
        <end position="196"/>
    </location>
</feature>
<evidence type="ECO:0000313" key="8">
    <source>
        <dbReference type="EMBL" id="THU58748.1"/>
    </source>
</evidence>
<evidence type="ECO:0000256" key="4">
    <source>
        <dbReference type="ARBA" id="ARBA00023163"/>
    </source>
</evidence>
<keyword evidence="3" id="KW-0805">Transcription regulation</keyword>
<evidence type="ECO:0000259" key="7">
    <source>
        <dbReference type="PROSITE" id="PS50888"/>
    </source>
</evidence>
<reference evidence="8 9" key="1">
    <citation type="journal article" date="2019" name="Nat. Plants">
        <title>Genome sequencing of Musa balbisiana reveals subgenome evolution and function divergence in polyploid bananas.</title>
        <authorList>
            <person name="Yao X."/>
        </authorList>
    </citation>
    <scope>NUCLEOTIDE SEQUENCE [LARGE SCALE GENOMIC DNA]</scope>
    <source>
        <strain evidence="9">cv. DH-PKW</strain>
        <tissue evidence="8">Leaves</tissue>
    </source>
</reference>
<feature type="region of interest" description="Disordered" evidence="6">
    <location>
        <begin position="204"/>
        <end position="308"/>
    </location>
</feature>
<dbReference type="EMBL" id="PYDT01000006">
    <property type="protein sequence ID" value="THU58748.1"/>
    <property type="molecule type" value="Genomic_DNA"/>
</dbReference>
<evidence type="ECO:0000256" key="5">
    <source>
        <dbReference type="ARBA" id="ARBA00023242"/>
    </source>
</evidence>
<dbReference type="SMART" id="SM00353">
    <property type="entry name" value="HLH"/>
    <property type="match status" value="1"/>
</dbReference>
<feature type="compositionally biased region" description="Basic and acidic residues" evidence="6">
    <location>
        <begin position="273"/>
        <end position="284"/>
    </location>
</feature>
<dbReference type="Proteomes" id="UP000317650">
    <property type="component" value="Chromosome 3"/>
</dbReference>
<dbReference type="PANTHER" id="PTHR12565:SF184">
    <property type="entry name" value="BHLH TRANSCRIPTION FACTOR"/>
    <property type="match status" value="1"/>
</dbReference>
<dbReference type="PROSITE" id="PS50888">
    <property type="entry name" value="BHLH"/>
    <property type="match status" value="1"/>
</dbReference>
<dbReference type="InterPro" id="IPR036638">
    <property type="entry name" value="HLH_DNA-bd_sf"/>
</dbReference>